<name>A0A5K1JXD9_9APHY</name>
<dbReference type="AlphaFoldDB" id="A0A5K1JXD9"/>
<dbReference type="EMBL" id="LR725118">
    <property type="protein sequence ID" value="VWO95803.1"/>
    <property type="molecule type" value="Genomic_DNA"/>
</dbReference>
<sequence>MQRPLQLQIYNTPDADVERLLTIAEMTNKYHFVSFEAWAMDALYNVISGLHGTPRAQYELGRCLSMWMKRLLEVALLCQHTKLLNYVAERWVERIIDRDLRPIHALDIADRSGIRELQGYAYFIQLLEMDDDFHPGVVEDGPKNSRWMSAFTLAGPHGNGNGGSSATERAGTPASLSCEHKDRLLSGHWSLSRLWERLQSKPPLFQQGDGCANHQQGCLATWTQVWQELGKSDSALKLPAADVPGRLRGMEQHLYLNGGLYAHLSRGLAPECRRSVIVALRKTIMDVEGGLADHFLPRVHTP</sequence>
<gene>
    <name evidence="1" type="primary">Q4X1I3</name>
</gene>
<proteinExistence type="predicted"/>
<accession>A0A5K1JXD9</accession>
<protein>
    <submittedName>
        <fullName evidence="1">Uncharacterized protein</fullName>
    </submittedName>
</protein>
<organism evidence="1">
    <name type="scientific">Ganoderma boninense</name>
    <dbReference type="NCBI Taxonomy" id="34458"/>
    <lineage>
        <taxon>Eukaryota</taxon>
        <taxon>Fungi</taxon>
        <taxon>Dikarya</taxon>
        <taxon>Basidiomycota</taxon>
        <taxon>Agaricomycotina</taxon>
        <taxon>Agaricomycetes</taxon>
        <taxon>Polyporales</taxon>
        <taxon>Polyporaceae</taxon>
        <taxon>Ganoderma</taxon>
    </lineage>
</organism>
<reference evidence="1" key="1">
    <citation type="submission" date="2019-10" db="EMBL/GenBank/DDBJ databases">
        <authorList>
            <person name="Nor Muhammad N."/>
        </authorList>
    </citation>
    <scope>NUCLEOTIDE SEQUENCE</scope>
</reference>
<evidence type="ECO:0000313" key="1">
    <source>
        <dbReference type="EMBL" id="VWO95803.1"/>
    </source>
</evidence>